<reference evidence="8 9" key="1">
    <citation type="submission" date="2018-09" db="EMBL/GenBank/DDBJ databases">
        <title>Isolation, diversity and antifungal activity of actinobacteria from wheat.</title>
        <authorList>
            <person name="Han C."/>
        </authorList>
    </citation>
    <scope>NUCLEOTIDE SEQUENCE [LARGE SCALE GENOMIC DNA]</scope>
    <source>
        <strain evidence="8 9">NEAU-YY265</strain>
    </source>
</reference>
<dbReference type="InterPro" id="IPR006226">
    <property type="entry name" value="Mtu_PIN"/>
</dbReference>
<proteinExistence type="inferred from homology"/>
<keyword evidence="9" id="KW-1185">Reference proteome</keyword>
<keyword evidence="5 6" id="KW-0460">Magnesium</keyword>
<dbReference type="InterPro" id="IPR029060">
    <property type="entry name" value="PIN-like_dom_sf"/>
</dbReference>
<evidence type="ECO:0000313" key="8">
    <source>
        <dbReference type="EMBL" id="RIQ34860.1"/>
    </source>
</evidence>
<dbReference type="EC" id="3.1.-.-" evidence="6"/>
<dbReference type="Gene3D" id="3.40.50.1010">
    <property type="entry name" value="5'-nuclease"/>
    <property type="match status" value="1"/>
</dbReference>
<organism evidence="8 9">
    <name type="scientific">Jiangella rhizosphaerae</name>
    <dbReference type="NCBI Taxonomy" id="2293569"/>
    <lineage>
        <taxon>Bacteria</taxon>
        <taxon>Bacillati</taxon>
        <taxon>Actinomycetota</taxon>
        <taxon>Actinomycetes</taxon>
        <taxon>Jiangellales</taxon>
        <taxon>Jiangellaceae</taxon>
        <taxon>Jiangella</taxon>
    </lineage>
</organism>
<keyword evidence="2 6" id="KW-0540">Nuclease</keyword>
<dbReference type="InterPro" id="IPR002716">
    <property type="entry name" value="PIN_dom"/>
</dbReference>
<evidence type="ECO:0000259" key="7">
    <source>
        <dbReference type="Pfam" id="PF01850"/>
    </source>
</evidence>
<dbReference type="GO" id="GO:0090729">
    <property type="term" value="F:toxin activity"/>
    <property type="evidence" value="ECO:0007669"/>
    <property type="project" value="UniProtKB-KW"/>
</dbReference>
<keyword evidence="1 6" id="KW-1277">Toxin-antitoxin system</keyword>
<name>A0A418KWG0_9ACTN</name>
<keyword evidence="6" id="KW-0800">Toxin</keyword>
<dbReference type="AlphaFoldDB" id="A0A418KWG0"/>
<comment type="cofactor">
    <cofactor evidence="6">
        <name>Mg(2+)</name>
        <dbReference type="ChEBI" id="CHEBI:18420"/>
    </cofactor>
</comment>
<accession>A0A418KWG0</accession>
<feature type="domain" description="PIN" evidence="7">
    <location>
        <begin position="2"/>
        <end position="132"/>
    </location>
</feature>
<dbReference type="OrthoDB" id="556169at2"/>
<dbReference type="Proteomes" id="UP000284057">
    <property type="component" value="Unassembled WGS sequence"/>
</dbReference>
<dbReference type="CDD" id="cd18678">
    <property type="entry name" value="PIN_MtVapC25_VapC33-like"/>
    <property type="match status" value="1"/>
</dbReference>
<dbReference type="NCBIfam" id="TIGR00028">
    <property type="entry name" value="Mtu_PIN_fam"/>
    <property type="match status" value="1"/>
</dbReference>
<evidence type="ECO:0000256" key="2">
    <source>
        <dbReference type="ARBA" id="ARBA00022722"/>
    </source>
</evidence>
<evidence type="ECO:0000256" key="5">
    <source>
        <dbReference type="ARBA" id="ARBA00022842"/>
    </source>
</evidence>
<dbReference type="RefSeq" id="WP_119658501.1">
    <property type="nucleotide sequence ID" value="NZ_QUAL01000025.1"/>
</dbReference>
<evidence type="ECO:0000256" key="1">
    <source>
        <dbReference type="ARBA" id="ARBA00022649"/>
    </source>
</evidence>
<evidence type="ECO:0000256" key="6">
    <source>
        <dbReference type="HAMAP-Rule" id="MF_00265"/>
    </source>
</evidence>
<comment type="similarity">
    <text evidence="6">Belongs to the PINc/VapC protein family.</text>
</comment>
<sequence>MILVDANILLYAHVVDYPQHERARQWLDTALNGVNRVGLPWESLLAFVRLVTNPKLFPRPESPADAWHQVSEWLDADPSWTPIPTDRHREVLESLVPSVTRSTLVPDAHLAALAIEHGLTLVSTDGDFARFPGLRWENPLGG</sequence>
<evidence type="ECO:0000256" key="3">
    <source>
        <dbReference type="ARBA" id="ARBA00022723"/>
    </source>
</evidence>
<keyword evidence="3 6" id="KW-0479">Metal-binding</keyword>
<comment type="function">
    <text evidence="6">Toxic component of a toxin-antitoxin (TA) system. An RNase.</text>
</comment>
<dbReference type="GO" id="GO:0004540">
    <property type="term" value="F:RNA nuclease activity"/>
    <property type="evidence" value="ECO:0007669"/>
    <property type="project" value="InterPro"/>
</dbReference>
<dbReference type="GO" id="GO:0045926">
    <property type="term" value="P:negative regulation of growth"/>
    <property type="evidence" value="ECO:0007669"/>
    <property type="project" value="UniProtKB-ARBA"/>
</dbReference>
<comment type="caution">
    <text evidence="8">The sequence shown here is derived from an EMBL/GenBank/DDBJ whole genome shotgun (WGS) entry which is preliminary data.</text>
</comment>
<dbReference type="SUPFAM" id="SSF88723">
    <property type="entry name" value="PIN domain-like"/>
    <property type="match status" value="1"/>
</dbReference>
<keyword evidence="4 6" id="KW-0378">Hydrolase</keyword>
<feature type="binding site" evidence="6">
    <location>
        <position position="107"/>
    </location>
    <ligand>
        <name>Mg(2+)</name>
        <dbReference type="ChEBI" id="CHEBI:18420"/>
    </ligand>
</feature>
<evidence type="ECO:0000256" key="4">
    <source>
        <dbReference type="ARBA" id="ARBA00022801"/>
    </source>
</evidence>
<dbReference type="GO" id="GO:0016788">
    <property type="term" value="F:hydrolase activity, acting on ester bonds"/>
    <property type="evidence" value="ECO:0007669"/>
    <property type="project" value="InterPro"/>
</dbReference>
<protein>
    <recommendedName>
        <fullName evidence="6">Ribonuclease VapC</fullName>
        <shortName evidence="6">RNase VapC</shortName>
        <ecNumber evidence="6">3.1.-.-</ecNumber>
    </recommendedName>
    <alternativeName>
        <fullName evidence="6">Toxin VapC</fullName>
    </alternativeName>
</protein>
<dbReference type="Pfam" id="PF01850">
    <property type="entry name" value="PIN"/>
    <property type="match status" value="1"/>
</dbReference>
<dbReference type="GO" id="GO:0000287">
    <property type="term" value="F:magnesium ion binding"/>
    <property type="evidence" value="ECO:0007669"/>
    <property type="project" value="UniProtKB-UniRule"/>
</dbReference>
<evidence type="ECO:0000313" key="9">
    <source>
        <dbReference type="Proteomes" id="UP000284057"/>
    </source>
</evidence>
<dbReference type="HAMAP" id="MF_00265">
    <property type="entry name" value="VapC_Nob1"/>
    <property type="match status" value="1"/>
</dbReference>
<feature type="binding site" evidence="6">
    <location>
        <position position="5"/>
    </location>
    <ligand>
        <name>Mg(2+)</name>
        <dbReference type="ChEBI" id="CHEBI:18420"/>
    </ligand>
</feature>
<dbReference type="InterPro" id="IPR022907">
    <property type="entry name" value="VapC_family"/>
</dbReference>
<dbReference type="EMBL" id="QUAL01000025">
    <property type="protein sequence ID" value="RIQ34860.1"/>
    <property type="molecule type" value="Genomic_DNA"/>
</dbReference>
<gene>
    <name evidence="6" type="primary">vapC</name>
    <name evidence="8" type="ORF">DY240_03070</name>
</gene>